<accession>A0AAX2IUH0</accession>
<dbReference type="EC" id="1.-.-.-" evidence="2"/>
<feature type="domain" description="NADP-dependent oxidoreductase" evidence="1">
    <location>
        <begin position="17"/>
        <end position="273"/>
    </location>
</feature>
<name>A0AAX2IUH0_LEGPN</name>
<dbReference type="AlphaFoldDB" id="A0AAX2IUH0"/>
<evidence type="ECO:0000313" key="3">
    <source>
        <dbReference type="Proteomes" id="UP000249566"/>
    </source>
</evidence>
<dbReference type="Gene3D" id="3.20.20.100">
    <property type="entry name" value="NADP-dependent oxidoreductase domain"/>
    <property type="match status" value="1"/>
</dbReference>
<dbReference type="Proteomes" id="UP000249566">
    <property type="component" value="Chromosome 1"/>
</dbReference>
<proteinExistence type="predicted"/>
<dbReference type="CDD" id="cd19071">
    <property type="entry name" value="AKR_AKR1-5-like"/>
    <property type="match status" value="1"/>
</dbReference>
<dbReference type="EMBL" id="LS483412">
    <property type="protein sequence ID" value="SQG89364.1"/>
    <property type="molecule type" value="Genomic_DNA"/>
</dbReference>
<evidence type="ECO:0000259" key="1">
    <source>
        <dbReference type="Pfam" id="PF00248"/>
    </source>
</evidence>
<dbReference type="GO" id="GO:0016491">
    <property type="term" value="F:oxidoreductase activity"/>
    <property type="evidence" value="ECO:0007669"/>
    <property type="project" value="UniProtKB-KW"/>
</dbReference>
<gene>
    <name evidence="2" type="primary">ara1</name>
    <name evidence="2" type="ORF">NCTC12272_00539</name>
</gene>
<dbReference type="PRINTS" id="PR00069">
    <property type="entry name" value="ALDKETRDTASE"/>
</dbReference>
<dbReference type="Pfam" id="PF00248">
    <property type="entry name" value="Aldo_ket_red"/>
    <property type="match status" value="1"/>
</dbReference>
<sequence>MMDMDVPAFIYGTAWKEKRTSELVELALTAGFRGIDTANQRKHYYEEGVGYALQQSYKKSGISRDDIFLQSKFTYAHGQDHRKPYDDTASLTTQVQQSFANSLEHLNTDYLNSYILHGPYYQYHFSDEDKEVWSKMESLHKDGKVKHLGISNVSYEQLTELLSFASVKPKFVQNRCFARLLWDKQIRNHCQANGIIYQGFSLLTANQYELRHPELENLSKKYEKSIEQIIFRFSQQVGMLPLTGTSNADHMKADLAINQFRLNDDEINFIENIAFTS</sequence>
<evidence type="ECO:0000313" key="2">
    <source>
        <dbReference type="EMBL" id="SQG89364.1"/>
    </source>
</evidence>
<organism evidence="2 3">
    <name type="scientific">Legionella pneumophila subsp. pascullei</name>
    <dbReference type="NCBI Taxonomy" id="91890"/>
    <lineage>
        <taxon>Bacteria</taxon>
        <taxon>Pseudomonadati</taxon>
        <taxon>Pseudomonadota</taxon>
        <taxon>Gammaproteobacteria</taxon>
        <taxon>Legionellales</taxon>
        <taxon>Legionellaceae</taxon>
        <taxon>Legionella</taxon>
    </lineage>
</organism>
<keyword evidence="2" id="KW-0560">Oxidoreductase</keyword>
<dbReference type="InterPro" id="IPR020471">
    <property type="entry name" value="AKR"/>
</dbReference>
<dbReference type="InterPro" id="IPR036812">
    <property type="entry name" value="NAD(P)_OxRdtase_dom_sf"/>
</dbReference>
<dbReference type="PANTHER" id="PTHR43827:SF8">
    <property type="entry name" value="ALDO_KETO REDUCTASE FAMILY PROTEIN"/>
    <property type="match status" value="1"/>
</dbReference>
<dbReference type="SUPFAM" id="SSF51430">
    <property type="entry name" value="NAD(P)-linked oxidoreductase"/>
    <property type="match status" value="1"/>
</dbReference>
<protein>
    <submittedName>
        <fullName evidence="2">Aldo/keto reductases like protein</fullName>
        <ecNumber evidence="2">1.-.-.-</ecNumber>
    </submittedName>
</protein>
<reference evidence="2 3" key="1">
    <citation type="submission" date="2018-06" db="EMBL/GenBank/DDBJ databases">
        <authorList>
            <consortium name="Pathogen Informatics"/>
            <person name="Doyle S."/>
        </authorList>
    </citation>
    <scope>NUCLEOTIDE SEQUENCE [LARGE SCALE GENOMIC DNA]</scope>
    <source>
        <strain evidence="2 3">NCTC12272</strain>
    </source>
</reference>
<dbReference type="InterPro" id="IPR023210">
    <property type="entry name" value="NADP_OxRdtase_dom"/>
</dbReference>
<dbReference type="PANTHER" id="PTHR43827">
    <property type="entry name" value="2,5-DIKETO-D-GLUCONIC ACID REDUCTASE"/>
    <property type="match status" value="1"/>
</dbReference>